<gene>
    <name evidence="1" type="ORF">EK21DRAFT_111420</name>
</gene>
<accession>A0A9P4H9U0</accession>
<dbReference type="OrthoDB" id="3799366at2759"/>
<dbReference type="AlphaFoldDB" id="A0A9P4H9U0"/>
<reference evidence="1" key="1">
    <citation type="journal article" date="2020" name="Stud. Mycol.">
        <title>101 Dothideomycetes genomes: a test case for predicting lifestyles and emergence of pathogens.</title>
        <authorList>
            <person name="Haridas S."/>
            <person name="Albert R."/>
            <person name="Binder M."/>
            <person name="Bloem J."/>
            <person name="Labutti K."/>
            <person name="Salamov A."/>
            <person name="Andreopoulos B."/>
            <person name="Baker S."/>
            <person name="Barry K."/>
            <person name="Bills G."/>
            <person name="Bluhm B."/>
            <person name="Cannon C."/>
            <person name="Castanera R."/>
            <person name="Culley D."/>
            <person name="Daum C."/>
            <person name="Ezra D."/>
            <person name="Gonzalez J."/>
            <person name="Henrissat B."/>
            <person name="Kuo A."/>
            <person name="Liang C."/>
            <person name="Lipzen A."/>
            <person name="Lutzoni F."/>
            <person name="Magnuson J."/>
            <person name="Mondo S."/>
            <person name="Nolan M."/>
            <person name="Ohm R."/>
            <person name="Pangilinan J."/>
            <person name="Park H.-J."/>
            <person name="Ramirez L."/>
            <person name="Alfaro M."/>
            <person name="Sun H."/>
            <person name="Tritt A."/>
            <person name="Yoshinaga Y."/>
            <person name="Zwiers L.-H."/>
            <person name="Turgeon B."/>
            <person name="Goodwin S."/>
            <person name="Spatafora J."/>
            <person name="Crous P."/>
            <person name="Grigoriev I."/>
        </authorList>
    </citation>
    <scope>NUCLEOTIDE SEQUENCE</scope>
    <source>
        <strain evidence="1">CBS 110217</strain>
    </source>
</reference>
<comment type="caution">
    <text evidence="1">The sequence shown here is derived from an EMBL/GenBank/DDBJ whole genome shotgun (WGS) entry which is preliminary data.</text>
</comment>
<sequence>MDTGVAVMEFLHEKKPFSDDLDYLRTIHRNIELALWKLHKVERTLEASLRWLEEAVAGVSQRSDLDGVDALASKYSREGSLLRIWLQTFPEAEALTKSKGRFIEWYVEILLDVERSVLERDGGSSRS</sequence>
<dbReference type="EMBL" id="ML978185">
    <property type="protein sequence ID" value="KAF2030971.1"/>
    <property type="molecule type" value="Genomic_DNA"/>
</dbReference>
<evidence type="ECO:0000313" key="2">
    <source>
        <dbReference type="Proteomes" id="UP000799777"/>
    </source>
</evidence>
<evidence type="ECO:0000313" key="1">
    <source>
        <dbReference type="EMBL" id="KAF2030971.1"/>
    </source>
</evidence>
<dbReference type="Proteomes" id="UP000799777">
    <property type="component" value="Unassembled WGS sequence"/>
</dbReference>
<organism evidence="1 2">
    <name type="scientific">Setomelanomma holmii</name>
    <dbReference type="NCBI Taxonomy" id="210430"/>
    <lineage>
        <taxon>Eukaryota</taxon>
        <taxon>Fungi</taxon>
        <taxon>Dikarya</taxon>
        <taxon>Ascomycota</taxon>
        <taxon>Pezizomycotina</taxon>
        <taxon>Dothideomycetes</taxon>
        <taxon>Pleosporomycetidae</taxon>
        <taxon>Pleosporales</taxon>
        <taxon>Pleosporineae</taxon>
        <taxon>Phaeosphaeriaceae</taxon>
        <taxon>Setomelanomma</taxon>
    </lineage>
</organism>
<protein>
    <submittedName>
        <fullName evidence="1">Uncharacterized protein</fullName>
    </submittedName>
</protein>
<proteinExistence type="predicted"/>
<name>A0A9P4H9U0_9PLEO</name>
<keyword evidence="2" id="KW-1185">Reference proteome</keyword>